<dbReference type="PRINTS" id="PR00080">
    <property type="entry name" value="SDRFAMILY"/>
</dbReference>
<evidence type="ECO:0000256" key="1">
    <source>
        <dbReference type="ARBA" id="ARBA00006484"/>
    </source>
</evidence>
<dbReference type="PANTHER" id="PTHR43639">
    <property type="entry name" value="OXIDOREDUCTASE, SHORT-CHAIN DEHYDROGENASE/REDUCTASE FAMILY (AFU_ORTHOLOGUE AFUA_5G02870)"/>
    <property type="match status" value="1"/>
</dbReference>
<protein>
    <submittedName>
        <fullName evidence="3">Glucose 1-dehydrogenase</fullName>
        <ecNumber evidence="3">1.1.1.47</ecNumber>
    </submittedName>
</protein>
<dbReference type="RefSeq" id="WP_203170196.1">
    <property type="nucleotide sequence ID" value="NZ_JAEVLS010000006.1"/>
</dbReference>
<dbReference type="GO" id="GO:0047936">
    <property type="term" value="F:glucose 1-dehydrogenase [NAD(P)+] activity"/>
    <property type="evidence" value="ECO:0007669"/>
    <property type="project" value="UniProtKB-EC"/>
</dbReference>
<dbReference type="InterPro" id="IPR002347">
    <property type="entry name" value="SDR_fam"/>
</dbReference>
<name>A0ABS1X4E9_9GAMM</name>
<dbReference type="InterPro" id="IPR036291">
    <property type="entry name" value="NAD(P)-bd_dom_sf"/>
</dbReference>
<evidence type="ECO:0000256" key="2">
    <source>
        <dbReference type="ARBA" id="ARBA00023002"/>
    </source>
</evidence>
<gene>
    <name evidence="3" type="ORF">JM946_25440</name>
</gene>
<evidence type="ECO:0000313" key="3">
    <source>
        <dbReference type="EMBL" id="MBM0108089.1"/>
    </source>
</evidence>
<dbReference type="PRINTS" id="PR00081">
    <property type="entry name" value="GDHRDH"/>
</dbReference>
<accession>A0ABS1X4E9</accession>
<keyword evidence="2 3" id="KW-0560">Oxidoreductase</keyword>
<evidence type="ECO:0000313" key="4">
    <source>
        <dbReference type="Proteomes" id="UP000661077"/>
    </source>
</evidence>
<dbReference type="NCBIfam" id="NF005559">
    <property type="entry name" value="PRK07231.1"/>
    <property type="match status" value="1"/>
</dbReference>
<sequence length="252" mass="26251">MTTRLKDKVAIVTGGGRDIGRSVSLRLASEGAKVVVNYCNDEANARRTVDDILARGGTAILHRADVSRSADVAGLIAASRQAFGDRIDILVNLAGGMVARKSLDDMDEAFLDQVMNLNFKSAFLVTKAARPWLGSGASIINFSSQAGRDGGGPGASAYASSKGALMTFTRALAKELGPQGIRVNALCPGLIGTTFHDIFSKPEGRKATAGNTPLRREGNADEVAAAVAFLASNDASFLTGVNLDVNGGLYFS</sequence>
<comment type="similarity">
    <text evidence="1">Belongs to the short-chain dehydrogenases/reductases (SDR) family.</text>
</comment>
<dbReference type="EC" id="1.1.1.47" evidence="3"/>
<reference evidence="3 4" key="1">
    <citation type="journal article" date="2021" name="Int. J. Syst. Evol. Microbiol.">
        <title>Steroidobacter gossypii sp. nov., isolated from soil of cotton cropping field.</title>
        <authorList>
            <person name="Huang R."/>
            <person name="Yang S."/>
            <person name="Zhen C."/>
            <person name="Liu W."/>
        </authorList>
    </citation>
    <scope>NUCLEOTIDE SEQUENCE [LARGE SCALE GENOMIC DNA]</scope>
    <source>
        <strain evidence="3 4">S1-65</strain>
    </source>
</reference>
<organism evidence="3 4">
    <name type="scientific">Steroidobacter gossypii</name>
    <dbReference type="NCBI Taxonomy" id="2805490"/>
    <lineage>
        <taxon>Bacteria</taxon>
        <taxon>Pseudomonadati</taxon>
        <taxon>Pseudomonadota</taxon>
        <taxon>Gammaproteobacteria</taxon>
        <taxon>Steroidobacterales</taxon>
        <taxon>Steroidobacteraceae</taxon>
        <taxon>Steroidobacter</taxon>
    </lineage>
</organism>
<proteinExistence type="inferred from homology"/>
<dbReference type="Gene3D" id="3.40.50.720">
    <property type="entry name" value="NAD(P)-binding Rossmann-like Domain"/>
    <property type="match status" value="1"/>
</dbReference>
<comment type="caution">
    <text evidence="3">The sequence shown here is derived from an EMBL/GenBank/DDBJ whole genome shotgun (WGS) entry which is preliminary data.</text>
</comment>
<dbReference type="EMBL" id="JAEVLS010000006">
    <property type="protein sequence ID" value="MBM0108089.1"/>
    <property type="molecule type" value="Genomic_DNA"/>
</dbReference>
<keyword evidence="4" id="KW-1185">Reference proteome</keyword>
<dbReference type="Pfam" id="PF13561">
    <property type="entry name" value="adh_short_C2"/>
    <property type="match status" value="1"/>
</dbReference>
<dbReference type="SUPFAM" id="SSF51735">
    <property type="entry name" value="NAD(P)-binding Rossmann-fold domains"/>
    <property type="match status" value="1"/>
</dbReference>
<dbReference type="Proteomes" id="UP000661077">
    <property type="component" value="Unassembled WGS sequence"/>
</dbReference>
<dbReference type="PANTHER" id="PTHR43639:SF1">
    <property type="entry name" value="SHORT-CHAIN DEHYDROGENASE_REDUCTASE FAMILY PROTEIN"/>
    <property type="match status" value="1"/>
</dbReference>